<dbReference type="PANTHER" id="PTHR44757">
    <property type="entry name" value="DIGUANYLATE CYCLASE DGCP"/>
    <property type="match status" value="1"/>
</dbReference>
<evidence type="ECO:0000313" key="5">
    <source>
        <dbReference type="Proteomes" id="UP000290759"/>
    </source>
</evidence>
<dbReference type="InterPro" id="IPR029787">
    <property type="entry name" value="Nucleotide_cyclase"/>
</dbReference>
<accession>A0A4Q2U8N2</accession>
<dbReference type="InterPro" id="IPR001633">
    <property type="entry name" value="EAL_dom"/>
</dbReference>
<dbReference type="CDD" id="cd01948">
    <property type="entry name" value="EAL"/>
    <property type="match status" value="1"/>
</dbReference>
<name>A0A4Q2U8N2_9HYPH</name>
<dbReference type="SUPFAM" id="SSF55073">
    <property type="entry name" value="Nucleotide cyclase"/>
    <property type="match status" value="1"/>
</dbReference>
<dbReference type="PROSITE" id="PS50883">
    <property type="entry name" value="EAL"/>
    <property type="match status" value="1"/>
</dbReference>
<dbReference type="InterPro" id="IPR052155">
    <property type="entry name" value="Biofilm_reg_signaling"/>
</dbReference>
<evidence type="ECO:0000259" key="2">
    <source>
        <dbReference type="PROSITE" id="PS50883"/>
    </source>
</evidence>
<dbReference type="Pfam" id="PF00563">
    <property type="entry name" value="EAL"/>
    <property type="match status" value="1"/>
</dbReference>
<dbReference type="InterPro" id="IPR035919">
    <property type="entry name" value="EAL_sf"/>
</dbReference>
<evidence type="ECO:0000313" key="4">
    <source>
        <dbReference type="EMBL" id="RYC31245.1"/>
    </source>
</evidence>
<dbReference type="Pfam" id="PF00990">
    <property type="entry name" value="GGDEF"/>
    <property type="match status" value="1"/>
</dbReference>
<feature type="region of interest" description="Disordered" evidence="1">
    <location>
        <begin position="1"/>
        <end position="45"/>
    </location>
</feature>
<dbReference type="EMBL" id="QYBB01000015">
    <property type="protein sequence ID" value="RYC31245.1"/>
    <property type="molecule type" value="Genomic_DNA"/>
</dbReference>
<dbReference type="Gene3D" id="3.20.20.450">
    <property type="entry name" value="EAL domain"/>
    <property type="match status" value="1"/>
</dbReference>
<comment type="caution">
    <text evidence="4">The sequence shown here is derived from an EMBL/GenBank/DDBJ whole genome shotgun (WGS) entry which is preliminary data.</text>
</comment>
<feature type="region of interest" description="Disordered" evidence="1">
    <location>
        <begin position="477"/>
        <end position="499"/>
    </location>
</feature>
<sequence length="499" mass="54648">MPPSMDAARPEQDIHPMFDAPAPVPGAPRHHDGDPRRTGVDVQPQVGTDPELFRRAYYDDLTGLPNRFHLQHAVTELMRRGGCAFTLAFVDLDGFKQINDHYGHAVGDEILIRVAGRLNGCLPSGSFLARIGGDEFVILLDGATDRMADVETALRRLKEPMLADGHEIFTSASIGISLYPGHGQDFETLRRNADLAMYRVKSDRKGAIAVFDGAMRSAAAARTEAEQRLRSALRDRRFLCAYQPKVDIHTHRTVGVEVLLRWRDEAGVIQGPGEFIALAVELGMIDDITRMVLDETVAAVADIDAVFGEGTTISLNVAAKQAGDIGFMTDFVGDLADTGLAERFMIEFTEEAFFVKSALQAHVLPMLRQIGAKVSIDDFGVGYSSLSALADLTADELKIDRSFISDIHRRPRSQIILKAIESLGHALDMTVIAEGLESIEELTYLAGATKIRHAQGYYFSKPVPLEDFAVSRTSYSIGRSSSPLRSTSPMRLAGARGHR</sequence>
<protein>
    <submittedName>
        <fullName evidence="4">EAL domain-containing protein</fullName>
    </submittedName>
</protein>
<proteinExistence type="predicted"/>
<dbReference type="PROSITE" id="PS50887">
    <property type="entry name" value="GGDEF"/>
    <property type="match status" value="1"/>
</dbReference>
<dbReference type="SMART" id="SM00052">
    <property type="entry name" value="EAL"/>
    <property type="match status" value="1"/>
</dbReference>
<evidence type="ECO:0000256" key="1">
    <source>
        <dbReference type="SAM" id="MobiDB-lite"/>
    </source>
</evidence>
<dbReference type="CDD" id="cd01949">
    <property type="entry name" value="GGDEF"/>
    <property type="match status" value="1"/>
</dbReference>
<dbReference type="SMART" id="SM00267">
    <property type="entry name" value="GGDEF"/>
    <property type="match status" value="1"/>
</dbReference>
<dbReference type="NCBIfam" id="TIGR00254">
    <property type="entry name" value="GGDEF"/>
    <property type="match status" value="1"/>
</dbReference>
<dbReference type="InterPro" id="IPR043128">
    <property type="entry name" value="Rev_trsase/Diguanyl_cyclase"/>
</dbReference>
<dbReference type="AlphaFoldDB" id="A0A4Q2U8N2"/>
<keyword evidence="5" id="KW-1185">Reference proteome</keyword>
<organism evidence="4 5">
    <name type="scientific">Lichenibacterium minor</name>
    <dbReference type="NCBI Taxonomy" id="2316528"/>
    <lineage>
        <taxon>Bacteria</taxon>
        <taxon>Pseudomonadati</taxon>
        <taxon>Pseudomonadota</taxon>
        <taxon>Alphaproteobacteria</taxon>
        <taxon>Hyphomicrobiales</taxon>
        <taxon>Lichenihabitantaceae</taxon>
        <taxon>Lichenibacterium</taxon>
    </lineage>
</organism>
<feature type="compositionally biased region" description="Basic and acidic residues" evidence="1">
    <location>
        <begin position="29"/>
        <end position="39"/>
    </location>
</feature>
<dbReference type="InterPro" id="IPR000160">
    <property type="entry name" value="GGDEF_dom"/>
</dbReference>
<evidence type="ECO:0000259" key="3">
    <source>
        <dbReference type="PROSITE" id="PS50887"/>
    </source>
</evidence>
<reference evidence="4 5" key="1">
    <citation type="submission" date="2018-12" db="EMBL/GenBank/DDBJ databases">
        <authorList>
            <person name="Grouzdev D.S."/>
            <person name="Krutkina M.S."/>
        </authorList>
    </citation>
    <scope>NUCLEOTIDE SEQUENCE [LARGE SCALE GENOMIC DNA]</scope>
    <source>
        <strain evidence="4 5">RmlP026</strain>
    </source>
</reference>
<gene>
    <name evidence="4" type="ORF">D3273_14090</name>
</gene>
<dbReference type="Proteomes" id="UP000290759">
    <property type="component" value="Unassembled WGS sequence"/>
</dbReference>
<dbReference type="Gene3D" id="3.30.70.270">
    <property type="match status" value="1"/>
</dbReference>
<dbReference type="OrthoDB" id="9814202at2"/>
<dbReference type="SUPFAM" id="SSF141868">
    <property type="entry name" value="EAL domain-like"/>
    <property type="match status" value="1"/>
</dbReference>
<feature type="domain" description="GGDEF" evidence="3">
    <location>
        <begin position="83"/>
        <end position="213"/>
    </location>
</feature>
<dbReference type="PANTHER" id="PTHR44757:SF2">
    <property type="entry name" value="BIOFILM ARCHITECTURE MAINTENANCE PROTEIN MBAA"/>
    <property type="match status" value="1"/>
</dbReference>
<feature type="domain" description="EAL" evidence="2">
    <location>
        <begin position="222"/>
        <end position="476"/>
    </location>
</feature>
<reference evidence="4 5" key="2">
    <citation type="submission" date="2019-02" db="EMBL/GenBank/DDBJ databases">
        <title>'Lichenibacterium ramalinii' gen. nov. sp. nov., 'Lichenibacterium minor' gen. nov. sp. nov.</title>
        <authorList>
            <person name="Pankratov T."/>
        </authorList>
    </citation>
    <scope>NUCLEOTIDE SEQUENCE [LARGE SCALE GENOMIC DNA]</scope>
    <source>
        <strain evidence="4 5">RmlP026</strain>
    </source>
</reference>